<feature type="region of interest" description="Disordered" evidence="1">
    <location>
        <begin position="1"/>
        <end position="82"/>
    </location>
</feature>
<sequence length="536" mass="59477">MMSWGPKREAPNEIRNQTERKVGVDITIAIRNLGDLDRVPSPQYNKPETKDHFKKIPNHKRTNDQSPGTPRETDNPSNSEKKTARKCLIAAWGGPWDRSQSASQRGLRASPTGDPEAGVLPRIWRNSIPEYFPPTASPRQVIAPVILLSRVPLRLAIPPNQPQSISSADFWTRKMNLELLTFPSLLVGDRSRPRCIFTDPFSSPIPSWGDVPEADSEAVPMALLRRRRSCFFDDGPCSEIRERDLSDIRRKNAIHLSVGIRSPSEFERSPDGGASEVVVYKAYLEAGFQGGIPSLIAEVSSYFGFCPLSTYSLDLEEFNGYPRFYHLRSRDGAPLVKELSRGIRGNYPIGDGWNNRCASPGILCWRSSSEAYNGSSLAIPVGEFSGNVVRLSVSAIYDEHQKAKTRKMRPFYTPLPRLARAASSVNGLSSTSSTGSFWILGLPQTWRSRKDLRSSGNPEVTARTCKITFEPGGSRLLELWILEPGGRFCNPEGLYSTFLGKTTTGTCSDLALCRSEAGHYRVPMMHSAPAGSHYQT</sequence>
<feature type="region of interest" description="Disordered" evidence="1">
    <location>
        <begin position="95"/>
        <end position="119"/>
    </location>
</feature>
<dbReference type="EMBL" id="QGKX02001521">
    <property type="protein sequence ID" value="KAF3506791.1"/>
    <property type="molecule type" value="Genomic_DNA"/>
</dbReference>
<proteinExistence type="predicted"/>
<evidence type="ECO:0000313" key="2">
    <source>
        <dbReference type="EMBL" id="KAF3506791.1"/>
    </source>
</evidence>
<feature type="compositionally biased region" description="Basic and acidic residues" evidence="1">
    <location>
        <begin position="71"/>
        <end position="82"/>
    </location>
</feature>
<evidence type="ECO:0000256" key="1">
    <source>
        <dbReference type="SAM" id="MobiDB-lite"/>
    </source>
</evidence>
<name>A0A8S9NXL8_BRACR</name>
<dbReference type="Proteomes" id="UP000712600">
    <property type="component" value="Unassembled WGS sequence"/>
</dbReference>
<comment type="caution">
    <text evidence="2">The sequence shown here is derived from an EMBL/GenBank/DDBJ whole genome shotgun (WGS) entry which is preliminary data.</text>
</comment>
<feature type="compositionally biased region" description="Basic and acidic residues" evidence="1">
    <location>
        <begin position="1"/>
        <end position="23"/>
    </location>
</feature>
<gene>
    <name evidence="2" type="ORF">F2Q69_00006192</name>
</gene>
<dbReference type="AlphaFoldDB" id="A0A8S9NXL8"/>
<evidence type="ECO:0000313" key="3">
    <source>
        <dbReference type="Proteomes" id="UP000712600"/>
    </source>
</evidence>
<accession>A0A8S9NXL8</accession>
<organism evidence="2 3">
    <name type="scientific">Brassica cretica</name>
    <name type="common">Mustard</name>
    <dbReference type="NCBI Taxonomy" id="69181"/>
    <lineage>
        <taxon>Eukaryota</taxon>
        <taxon>Viridiplantae</taxon>
        <taxon>Streptophyta</taxon>
        <taxon>Embryophyta</taxon>
        <taxon>Tracheophyta</taxon>
        <taxon>Spermatophyta</taxon>
        <taxon>Magnoliopsida</taxon>
        <taxon>eudicotyledons</taxon>
        <taxon>Gunneridae</taxon>
        <taxon>Pentapetalae</taxon>
        <taxon>rosids</taxon>
        <taxon>malvids</taxon>
        <taxon>Brassicales</taxon>
        <taxon>Brassicaceae</taxon>
        <taxon>Brassiceae</taxon>
        <taxon>Brassica</taxon>
    </lineage>
</organism>
<protein>
    <submittedName>
        <fullName evidence="2">Uncharacterized protein</fullName>
    </submittedName>
</protein>
<reference evidence="2" key="1">
    <citation type="submission" date="2019-12" db="EMBL/GenBank/DDBJ databases">
        <title>Genome sequencing and annotation of Brassica cretica.</title>
        <authorList>
            <person name="Studholme D.J."/>
            <person name="Sarris P."/>
        </authorList>
    </citation>
    <scope>NUCLEOTIDE SEQUENCE</scope>
    <source>
        <strain evidence="2">PFS-109/04</strain>
        <tissue evidence="2">Leaf</tissue>
    </source>
</reference>